<keyword evidence="2" id="KW-0808">Transferase</keyword>
<dbReference type="OrthoDB" id="9796171at2"/>
<accession>A0A4R3N2A2</accession>
<comment type="caution">
    <text evidence="2">The sequence shown here is derived from an EMBL/GenBank/DDBJ whole genome shotgun (WGS) entry which is preliminary data.</text>
</comment>
<dbReference type="SUPFAM" id="SSF55729">
    <property type="entry name" value="Acyl-CoA N-acyltransferases (Nat)"/>
    <property type="match status" value="1"/>
</dbReference>
<dbReference type="Gene3D" id="3.40.630.30">
    <property type="match status" value="1"/>
</dbReference>
<evidence type="ECO:0000313" key="2">
    <source>
        <dbReference type="EMBL" id="TCT22387.1"/>
    </source>
</evidence>
<keyword evidence="2" id="KW-0012">Acyltransferase</keyword>
<dbReference type="InterPro" id="IPR039143">
    <property type="entry name" value="GNPNAT1-like"/>
</dbReference>
<evidence type="ECO:0000259" key="1">
    <source>
        <dbReference type="PROSITE" id="PS51186"/>
    </source>
</evidence>
<dbReference type="InterPro" id="IPR016181">
    <property type="entry name" value="Acyl_CoA_acyltransferase"/>
</dbReference>
<gene>
    <name evidence="2" type="ORF">EDD68_10933</name>
</gene>
<protein>
    <submittedName>
        <fullName evidence="2">Putative GNAT family N-acyltransferase</fullName>
    </submittedName>
</protein>
<dbReference type="EMBL" id="SMAN01000009">
    <property type="protein sequence ID" value="TCT22387.1"/>
    <property type="molecule type" value="Genomic_DNA"/>
</dbReference>
<dbReference type="Pfam" id="PF13673">
    <property type="entry name" value="Acetyltransf_10"/>
    <property type="match status" value="1"/>
</dbReference>
<dbReference type="GO" id="GO:0004343">
    <property type="term" value="F:glucosamine 6-phosphate N-acetyltransferase activity"/>
    <property type="evidence" value="ECO:0007669"/>
    <property type="project" value="TreeGrafter"/>
</dbReference>
<dbReference type="InterPro" id="IPR000182">
    <property type="entry name" value="GNAT_dom"/>
</dbReference>
<reference evidence="2 3" key="1">
    <citation type="submission" date="2019-03" db="EMBL/GenBank/DDBJ databases">
        <title>Genomic Encyclopedia of Type Strains, Phase IV (KMG-IV): sequencing the most valuable type-strain genomes for metagenomic binning, comparative biology and taxonomic classification.</title>
        <authorList>
            <person name="Goeker M."/>
        </authorList>
    </citation>
    <scope>NUCLEOTIDE SEQUENCE [LARGE SCALE GENOMIC DNA]</scope>
    <source>
        <strain evidence="2 3">DSM 25894</strain>
    </source>
</reference>
<evidence type="ECO:0000313" key="3">
    <source>
        <dbReference type="Proteomes" id="UP000294650"/>
    </source>
</evidence>
<feature type="domain" description="N-acetyltransferase" evidence="1">
    <location>
        <begin position="2"/>
        <end position="140"/>
    </location>
</feature>
<proteinExistence type="predicted"/>
<sequence length="140" mass="15995">MNMIIAKNEQQKKDAYAVRRAVFIEEQKVPENLEMDEHENQSIHFVGYVGGKPAAAGRLRFLDGYGKLERICVLKNLRGQHYGKDIIRAMEETIRSRGFHKAKLNAQTHAIGFYQSLGYEVISDEFMDAGIPHVTMVKEL</sequence>
<dbReference type="Proteomes" id="UP000294650">
    <property type="component" value="Unassembled WGS sequence"/>
</dbReference>
<keyword evidence="3" id="KW-1185">Reference proteome</keyword>
<dbReference type="PANTHER" id="PTHR13355">
    <property type="entry name" value="GLUCOSAMINE 6-PHOSPHATE N-ACETYLTRANSFERASE"/>
    <property type="match status" value="1"/>
</dbReference>
<name>A0A4R3N2A2_9BACI</name>
<organism evidence="2 3">
    <name type="scientific">Melghiribacillus thermohalophilus</name>
    <dbReference type="NCBI Taxonomy" id="1324956"/>
    <lineage>
        <taxon>Bacteria</taxon>
        <taxon>Bacillati</taxon>
        <taxon>Bacillota</taxon>
        <taxon>Bacilli</taxon>
        <taxon>Bacillales</taxon>
        <taxon>Bacillaceae</taxon>
        <taxon>Melghiribacillus</taxon>
    </lineage>
</organism>
<dbReference type="CDD" id="cd04301">
    <property type="entry name" value="NAT_SF"/>
    <property type="match status" value="1"/>
</dbReference>
<dbReference type="PROSITE" id="PS51186">
    <property type="entry name" value="GNAT"/>
    <property type="match status" value="1"/>
</dbReference>
<dbReference type="PANTHER" id="PTHR13355:SF11">
    <property type="entry name" value="GLUCOSAMINE 6-PHOSPHATE N-ACETYLTRANSFERASE"/>
    <property type="match status" value="1"/>
</dbReference>
<dbReference type="AlphaFoldDB" id="A0A4R3N2A2"/>